<dbReference type="EMBL" id="QPIZ01000007">
    <property type="protein sequence ID" value="RCW36727.1"/>
    <property type="molecule type" value="Genomic_DNA"/>
</dbReference>
<accession>A0A368V6E9</accession>
<dbReference type="SUPFAM" id="SSF51126">
    <property type="entry name" value="Pectin lyase-like"/>
    <property type="match status" value="1"/>
</dbReference>
<dbReference type="AlphaFoldDB" id="A0A368V6E9"/>
<dbReference type="InterPro" id="IPR011050">
    <property type="entry name" value="Pectin_lyase_fold/virulence"/>
</dbReference>
<name>A0A368V6E9_9BACT</name>
<dbReference type="RefSeq" id="WP_114436747.1">
    <property type="nucleotide sequence ID" value="NZ_QPIZ01000007.1"/>
</dbReference>
<feature type="domain" description="Secretion system C-terminal sorting" evidence="1">
    <location>
        <begin position="523"/>
        <end position="599"/>
    </location>
</feature>
<dbReference type="Gene3D" id="2.160.20.10">
    <property type="entry name" value="Single-stranded right-handed beta-helix, Pectin lyase-like"/>
    <property type="match status" value="1"/>
</dbReference>
<protein>
    <submittedName>
        <fullName evidence="2">Putative secreted protein (Por secretion system target)</fullName>
    </submittedName>
</protein>
<dbReference type="Pfam" id="PF18962">
    <property type="entry name" value="Por_Secre_tail"/>
    <property type="match status" value="1"/>
</dbReference>
<dbReference type="Proteomes" id="UP000252733">
    <property type="component" value="Unassembled WGS sequence"/>
</dbReference>
<dbReference type="InterPro" id="IPR012334">
    <property type="entry name" value="Pectin_lyas_fold"/>
</dbReference>
<organism evidence="2 3">
    <name type="scientific">Marinilabilia salmonicolor</name>
    <dbReference type="NCBI Taxonomy" id="989"/>
    <lineage>
        <taxon>Bacteria</taxon>
        <taxon>Pseudomonadati</taxon>
        <taxon>Bacteroidota</taxon>
        <taxon>Bacteroidia</taxon>
        <taxon>Marinilabiliales</taxon>
        <taxon>Marinilabiliaceae</taxon>
        <taxon>Marinilabilia</taxon>
    </lineage>
</organism>
<gene>
    <name evidence="2" type="ORF">DFO77_10717</name>
</gene>
<dbReference type="NCBIfam" id="TIGR04183">
    <property type="entry name" value="Por_Secre_tail"/>
    <property type="match status" value="1"/>
</dbReference>
<evidence type="ECO:0000313" key="2">
    <source>
        <dbReference type="EMBL" id="RCW36727.1"/>
    </source>
</evidence>
<sequence length="600" mass="65814">MKLKRSWIVVVVTLIIGLGNVQAKGLHVTVDGITRASGDIDSPMSLEWAFASLNRAGDTILIHGGDYYGNFNCWASGDENNPLVIMPYNNEVVRIIGAGNSDNTLSLNGDWCVVRDLIITQTHRDRVSTSNHSWPDDVNTEEGVTLVGRGVKFINNIVHDVYSNGVIGSGSNGVNAEVSGNIIFNTGWIGSGNGHGHGMYLQNNEGTKQTRNNIIFNTYGHGIQFFTTGAQQLNGINIEQNIVFNAGAPAVESGVGSMRNMMLGGDAAVDNLVVRKNYSYMADNSTGTGMQVGYNTISESCRIEENYIAGGNKVFVFYRFKSGVIQNNTIIGDSNELLNSVYFPEDVSIRGEYNWNLNSYYADEEKFYDANNNKTLDFEGWQNQVNVDENSNLKTASAKPNMVKVIPNDYQEGRGHIVVYNWEARDEVYVDLGDVLKKGETYTVFDVENIFEPLMTGTYNGSGVNIPMNLSKVIQPAGNGVYPISHTSSEFGVFLVTKTKSASRVPTSTVDTSVDQQSEEMRVYPNPSNTFFNCDFVAENSGLASIQLIDLSGRSVVSREQSIFRGENKIVLDVAGLNEGIYILSVSHDGKTETTKVKVY</sequence>
<comment type="caution">
    <text evidence="2">The sequence shown here is derived from an EMBL/GenBank/DDBJ whole genome shotgun (WGS) entry which is preliminary data.</text>
</comment>
<evidence type="ECO:0000313" key="3">
    <source>
        <dbReference type="Proteomes" id="UP000252733"/>
    </source>
</evidence>
<keyword evidence="3" id="KW-1185">Reference proteome</keyword>
<reference evidence="2 3" key="1">
    <citation type="submission" date="2018-07" db="EMBL/GenBank/DDBJ databases">
        <title>Freshwater and sediment microbial communities from various areas in North America, analyzing microbe dynamics in response to fracking.</title>
        <authorList>
            <person name="Lamendella R."/>
        </authorList>
    </citation>
    <scope>NUCLEOTIDE SEQUENCE [LARGE SCALE GENOMIC DNA]</scope>
    <source>
        <strain evidence="2 3">160A</strain>
    </source>
</reference>
<dbReference type="InterPro" id="IPR026444">
    <property type="entry name" value="Secre_tail"/>
</dbReference>
<evidence type="ECO:0000259" key="1">
    <source>
        <dbReference type="Pfam" id="PF18962"/>
    </source>
</evidence>
<proteinExistence type="predicted"/>